<dbReference type="EMBL" id="JAWWNJ010000070">
    <property type="protein sequence ID" value="KAK7007597.1"/>
    <property type="molecule type" value="Genomic_DNA"/>
</dbReference>
<comment type="similarity">
    <text evidence="2">Belongs to the GMC oxidoreductase family.</text>
</comment>
<evidence type="ECO:0000256" key="1">
    <source>
        <dbReference type="ARBA" id="ARBA00001974"/>
    </source>
</evidence>
<keyword evidence="5" id="KW-1185">Reference proteome</keyword>
<dbReference type="AlphaFoldDB" id="A0AAW0AG41"/>
<evidence type="ECO:0000259" key="3">
    <source>
        <dbReference type="Pfam" id="PF05199"/>
    </source>
</evidence>
<comment type="caution">
    <text evidence="4">The sequence shown here is derived from an EMBL/GenBank/DDBJ whole genome shotgun (WGS) entry which is preliminary data.</text>
</comment>
<dbReference type="InterPro" id="IPR007867">
    <property type="entry name" value="GMC_OxRtase_C"/>
</dbReference>
<dbReference type="PANTHER" id="PTHR11552">
    <property type="entry name" value="GLUCOSE-METHANOL-CHOLINE GMC OXIDOREDUCTASE"/>
    <property type="match status" value="1"/>
</dbReference>
<evidence type="ECO:0000313" key="4">
    <source>
        <dbReference type="EMBL" id="KAK7007597.1"/>
    </source>
</evidence>
<sequence>MLSGIGDSVQLKKLGIQTVVDLPGVGSNLQDNDEIPVFWELRQNFTDPVFFGEVFSTSANINATTLEPDIDTYFVSKEFPGFVHGLSIITASTPNFLTVVNLKAMTSSKGYVPLTGSHPQDLLDINKLRFQAPGGQADIAALREGVKRWRKIINSNAGVQNHLVREVSPGANVTTDEDLENFILEHVFAHHACCTNAIGPDGDPQAVLDGESMVRGVRNLRVVDASSWPEIPGYFPTSPTYCT</sequence>
<dbReference type="Pfam" id="PF05199">
    <property type="entry name" value="GMC_oxred_C"/>
    <property type="match status" value="1"/>
</dbReference>
<dbReference type="SUPFAM" id="SSF54373">
    <property type="entry name" value="FAD-linked reductases, C-terminal domain"/>
    <property type="match status" value="1"/>
</dbReference>
<gene>
    <name evidence="4" type="ORF">R3P38DRAFT_1657896</name>
</gene>
<evidence type="ECO:0000313" key="5">
    <source>
        <dbReference type="Proteomes" id="UP001362999"/>
    </source>
</evidence>
<protein>
    <submittedName>
        <fullName evidence="4">GMC oxidoreductase-domain-containing protein</fullName>
    </submittedName>
</protein>
<comment type="cofactor">
    <cofactor evidence="1">
        <name>FAD</name>
        <dbReference type="ChEBI" id="CHEBI:57692"/>
    </cofactor>
</comment>
<dbReference type="PANTHER" id="PTHR11552:SF100">
    <property type="entry name" value="DEHYDROGENASE, PUTATIVE (AFU_ORTHOLOGUE AFUA_5G00630)-RELATED"/>
    <property type="match status" value="1"/>
</dbReference>
<name>A0AAW0AG41_9AGAR</name>
<feature type="domain" description="Glucose-methanol-choline oxidoreductase C-terminal" evidence="3">
    <location>
        <begin position="107"/>
        <end position="241"/>
    </location>
</feature>
<proteinExistence type="inferred from homology"/>
<dbReference type="Proteomes" id="UP001362999">
    <property type="component" value="Unassembled WGS sequence"/>
</dbReference>
<dbReference type="InterPro" id="IPR036188">
    <property type="entry name" value="FAD/NAD-bd_sf"/>
</dbReference>
<dbReference type="Gene3D" id="3.50.50.60">
    <property type="entry name" value="FAD/NAD(P)-binding domain"/>
    <property type="match status" value="2"/>
</dbReference>
<evidence type="ECO:0000256" key="2">
    <source>
        <dbReference type="ARBA" id="ARBA00010790"/>
    </source>
</evidence>
<dbReference type="SUPFAM" id="SSF51905">
    <property type="entry name" value="FAD/NAD(P)-binding domain"/>
    <property type="match status" value="1"/>
</dbReference>
<dbReference type="InterPro" id="IPR012132">
    <property type="entry name" value="GMC_OxRdtase"/>
</dbReference>
<dbReference type="GO" id="GO:0050660">
    <property type="term" value="F:flavin adenine dinucleotide binding"/>
    <property type="evidence" value="ECO:0007669"/>
    <property type="project" value="InterPro"/>
</dbReference>
<dbReference type="GO" id="GO:0016614">
    <property type="term" value="F:oxidoreductase activity, acting on CH-OH group of donors"/>
    <property type="evidence" value="ECO:0007669"/>
    <property type="project" value="InterPro"/>
</dbReference>
<reference evidence="4 5" key="1">
    <citation type="journal article" date="2024" name="J Genomics">
        <title>Draft genome sequencing and assembly of Favolaschia claudopus CIRM-BRFM 2984 isolated from oak limbs.</title>
        <authorList>
            <person name="Navarro D."/>
            <person name="Drula E."/>
            <person name="Chaduli D."/>
            <person name="Cazenave R."/>
            <person name="Ahrendt S."/>
            <person name="Wang J."/>
            <person name="Lipzen A."/>
            <person name="Daum C."/>
            <person name="Barry K."/>
            <person name="Grigoriev I.V."/>
            <person name="Favel A."/>
            <person name="Rosso M.N."/>
            <person name="Martin F."/>
        </authorList>
    </citation>
    <scope>NUCLEOTIDE SEQUENCE [LARGE SCALE GENOMIC DNA]</scope>
    <source>
        <strain evidence="4 5">CIRM-BRFM 2984</strain>
    </source>
</reference>
<accession>A0AAW0AG41</accession>
<organism evidence="4 5">
    <name type="scientific">Favolaschia claudopus</name>
    <dbReference type="NCBI Taxonomy" id="2862362"/>
    <lineage>
        <taxon>Eukaryota</taxon>
        <taxon>Fungi</taxon>
        <taxon>Dikarya</taxon>
        <taxon>Basidiomycota</taxon>
        <taxon>Agaricomycotina</taxon>
        <taxon>Agaricomycetes</taxon>
        <taxon>Agaricomycetidae</taxon>
        <taxon>Agaricales</taxon>
        <taxon>Marasmiineae</taxon>
        <taxon>Mycenaceae</taxon>
        <taxon>Favolaschia</taxon>
    </lineage>
</organism>